<dbReference type="Proteomes" id="UP000555552">
    <property type="component" value="Unassembled WGS sequence"/>
</dbReference>
<accession>A0A849BH37</accession>
<dbReference type="Pfam" id="PF13692">
    <property type="entry name" value="Glyco_trans_1_4"/>
    <property type="match status" value="1"/>
</dbReference>
<evidence type="ECO:0000256" key="1">
    <source>
        <dbReference type="ARBA" id="ARBA00022676"/>
    </source>
</evidence>
<evidence type="ECO:0000259" key="4">
    <source>
        <dbReference type="Pfam" id="PF13439"/>
    </source>
</evidence>
<name>A0A849BH37_9ACTN</name>
<dbReference type="RefSeq" id="WP_171201740.1">
    <property type="nucleotide sequence ID" value="NZ_BAAANP010000021.1"/>
</dbReference>
<protein>
    <submittedName>
        <fullName evidence="5">Glycosyltransferase family 4 protein</fullName>
    </submittedName>
</protein>
<gene>
    <name evidence="5" type="ORF">HLB09_02025</name>
</gene>
<dbReference type="SUPFAM" id="SSF53756">
    <property type="entry name" value="UDP-Glycosyltransferase/glycogen phosphorylase"/>
    <property type="match status" value="1"/>
</dbReference>
<dbReference type="EMBL" id="JABEMA010000011">
    <property type="protein sequence ID" value="NNH21881.1"/>
    <property type="molecule type" value="Genomic_DNA"/>
</dbReference>
<dbReference type="Gene3D" id="3.40.50.2000">
    <property type="entry name" value="Glycogen Phosphorylase B"/>
    <property type="match status" value="2"/>
</dbReference>
<keyword evidence="6" id="KW-1185">Reference proteome</keyword>
<evidence type="ECO:0000256" key="3">
    <source>
        <dbReference type="SAM" id="MobiDB-lite"/>
    </source>
</evidence>
<organism evidence="5 6">
    <name type="scientific">Pseudokineococcus marinus</name>
    <dbReference type="NCBI Taxonomy" id="351215"/>
    <lineage>
        <taxon>Bacteria</taxon>
        <taxon>Bacillati</taxon>
        <taxon>Actinomycetota</taxon>
        <taxon>Actinomycetes</taxon>
        <taxon>Kineosporiales</taxon>
        <taxon>Kineosporiaceae</taxon>
        <taxon>Pseudokineococcus</taxon>
    </lineage>
</organism>
<comment type="caution">
    <text evidence="5">The sequence shown here is derived from an EMBL/GenBank/DDBJ whole genome shotgun (WGS) entry which is preliminary data.</text>
</comment>
<evidence type="ECO:0000256" key="2">
    <source>
        <dbReference type="ARBA" id="ARBA00022679"/>
    </source>
</evidence>
<dbReference type="AlphaFoldDB" id="A0A849BH37"/>
<keyword evidence="2 5" id="KW-0808">Transferase</keyword>
<dbReference type="PANTHER" id="PTHR12526:SF636">
    <property type="entry name" value="BLL3647 PROTEIN"/>
    <property type="match status" value="1"/>
</dbReference>
<reference evidence="5 6" key="1">
    <citation type="submission" date="2020-05" db="EMBL/GenBank/DDBJ databases">
        <title>MicrobeNet Type strains.</title>
        <authorList>
            <person name="Nicholson A.C."/>
        </authorList>
    </citation>
    <scope>NUCLEOTIDE SEQUENCE [LARGE SCALE GENOMIC DNA]</scope>
    <source>
        <strain evidence="5 6">JCM 14547</strain>
    </source>
</reference>
<feature type="region of interest" description="Disordered" evidence="3">
    <location>
        <begin position="33"/>
        <end position="52"/>
    </location>
</feature>
<dbReference type="Pfam" id="PF13439">
    <property type="entry name" value="Glyco_transf_4"/>
    <property type="match status" value="1"/>
</dbReference>
<evidence type="ECO:0000313" key="6">
    <source>
        <dbReference type="Proteomes" id="UP000555552"/>
    </source>
</evidence>
<sequence>MRIGYLANIYPRASDTYVREEVAALRRRGHDVRPFSMRSPDPAEVEASGTADEQRATGYLVPGLPSAAPDLARWALRRPGRVARALALAARLRAPGAKGAVWPFVYLAEALRLAEACERAGVRHVHAHTSEGPAAVAMLGAALSGGTWSMTVHGPYEWDRAPSLHLDLKTASASHVVAISEYTRGQLYRWVPPETWAKVHVVRCGVAPAFLAGDPEALAAPPTAGAPVELLCVGRLAPEKGQRLLVEGVHALLASGEVRAGDLRLRLVGDGPDRADLEGLVRRLGLEDVVVLEGWRGADDVARMLRAARALVLPSLAEGLPIALMESLAVGRPAVVSAVAGVPELVRDGENGWLVPPGDPVALAGALRRALAASPEELARMGAQGARDVRRLHDVDRSAERLEQLLTAASGSPSN</sequence>
<dbReference type="CDD" id="cd03801">
    <property type="entry name" value="GT4_PimA-like"/>
    <property type="match status" value="1"/>
</dbReference>
<dbReference type="PANTHER" id="PTHR12526">
    <property type="entry name" value="GLYCOSYLTRANSFERASE"/>
    <property type="match status" value="1"/>
</dbReference>
<dbReference type="GO" id="GO:0016757">
    <property type="term" value="F:glycosyltransferase activity"/>
    <property type="evidence" value="ECO:0007669"/>
    <property type="project" value="UniProtKB-KW"/>
</dbReference>
<evidence type="ECO:0000313" key="5">
    <source>
        <dbReference type="EMBL" id="NNH21881.1"/>
    </source>
</evidence>
<proteinExistence type="predicted"/>
<feature type="domain" description="Glycosyltransferase subfamily 4-like N-terminal" evidence="4">
    <location>
        <begin position="16"/>
        <end position="208"/>
    </location>
</feature>
<dbReference type="InterPro" id="IPR028098">
    <property type="entry name" value="Glyco_trans_4-like_N"/>
</dbReference>
<keyword evidence="1" id="KW-0328">Glycosyltransferase</keyword>